<sequence length="182" mass="19982">MPILVVPTTAVHRSFLAAWDELGPDHERWMGARAHAAGAEEDWTRDQTADPAEFARLVAEIRREAEPDTALAPGIVHQTVLWFVDGVEFLGRLSIRHDLTPALTEVGGHIGYCVRPSARRRGYATQMLTQSLPIAAALGIEPALVTCDLDNTGSRKVIEAAGGELEDERHGKLRFWVPTQVT</sequence>
<dbReference type="Proteomes" id="UP000292695">
    <property type="component" value="Unassembled WGS sequence"/>
</dbReference>
<dbReference type="PROSITE" id="PS51186">
    <property type="entry name" value="GNAT"/>
    <property type="match status" value="1"/>
</dbReference>
<feature type="domain" description="N-acetyltransferase" evidence="1">
    <location>
        <begin position="44"/>
        <end position="182"/>
    </location>
</feature>
<reference evidence="2 3" key="1">
    <citation type="submission" date="2019-02" db="EMBL/GenBank/DDBJ databases">
        <title>Kribbella capetownensis sp. nov. and Kribbella speibonae sp. nov., isolated from soil.</title>
        <authorList>
            <person name="Curtis S.M."/>
            <person name="Norton I."/>
            <person name="Everest G.J."/>
            <person name="Meyers P.R."/>
        </authorList>
    </citation>
    <scope>NUCLEOTIDE SEQUENCE [LARGE SCALE GENOMIC DNA]</scope>
    <source>
        <strain evidence="2 3">DSM 27082</strain>
    </source>
</reference>
<proteinExistence type="predicted"/>
<keyword evidence="2" id="KW-0808">Transferase</keyword>
<protein>
    <submittedName>
        <fullName evidence="2">GNAT family N-acetyltransferase</fullName>
    </submittedName>
</protein>
<comment type="caution">
    <text evidence="2">The sequence shown here is derived from an EMBL/GenBank/DDBJ whole genome shotgun (WGS) entry which is preliminary data.</text>
</comment>
<accession>A0A4R0J5C9</accession>
<dbReference type="PANTHER" id="PTHR39173">
    <property type="entry name" value="ACETYLTRANSFERASE"/>
    <property type="match status" value="1"/>
</dbReference>
<name>A0A4R0J5C9_9ACTN</name>
<dbReference type="InterPro" id="IPR016181">
    <property type="entry name" value="Acyl_CoA_acyltransferase"/>
</dbReference>
<dbReference type="GO" id="GO:0016747">
    <property type="term" value="F:acyltransferase activity, transferring groups other than amino-acyl groups"/>
    <property type="evidence" value="ECO:0007669"/>
    <property type="project" value="InterPro"/>
</dbReference>
<organism evidence="2 3">
    <name type="scientific">Kribbella sindirgiensis</name>
    <dbReference type="NCBI Taxonomy" id="1124744"/>
    <lineage>
        <taxon>Bacteria</taxon>
        <taxon>Bacillati</taxon>
        <taxon>Actinomycetota</taxon>
        <taxon>Actinomycetes</taxon>
        <taxon>Propionibacteriales</taxon>
        <taxon>Kribbellaceae</taxon>
        <taxon>Kribbella</taxon>
    </lineage>
</organism>
<evidence type="ECO:0000313" key="3">
    <source>
        <dbReference type="Proteomes" id="UP000292695"/>
    </source>
</evidence>
<evidence type="ECO:0000259" key="1">
    <source>
        <dbReference type="PROSITE" id="PS51186"/>
    </source>
</evidence>
<dbReference type="EMBL" id="SJKA01000002">
    <property type="protein sequence ID" value="TCC39516.1"/>
    <property type="molecule type" value="Genomic_DNA"/>
</dbReference>
<dbReference type="PANTHER" id="PTHR39173:SF1">
    <property type="entry name" value="ACETYLTRANSFERASE"/>
    <property type="match status" value="1"/>
</dbReference>
<keyword evidence="3" id="KW-1185">Reference proteome</keyword>
<gene>
    <name evidence="2" type="ORF">E0H50_06200</name>
</gene>
<dbReference type="Pfam" id="PF13302">
    <property type="entry name" value="Acetyltransf_3"/>
    <property type="match status" value="1"/>
</dbReference>
<dbReference type="SUPFAM" id="SSF55729">
    <property type="entry name" value="Acyl-CoA N-acyltransferases (Nat)"/>
    <property type="match status" value="1"/>
</dbReference>
<dbReference type="RefSeq" id="WP_131285602.1">
    <property type="nucleotide sequence ID" value="NZ_SJKA01000002.1"/>
</dbReference>
<dbReference type="InterPro" id="IPR000182">
    <property type="entry name" value="GNAT_dom"/>
</dbReference>
<dbReference type="OrthoDB" id="9797989at2"/>
<dbReference type="Gene3D" id="3.40.630.30">
    <property type="match status" value="1"/>
</dbReference>
<dbReference type="AlphaFoldDB" id="A0A4R0J5C9"/>
<evidence type="ECO:0000313" key="2">
    <source>
        <dbReference type="EMBL" id="TCC39516.1"/>
    </source>
</evidence>